<protein>
    <submittedName>
        <fullName evidence="12">Collectrin</fullName>
    </submittedName>
</protein>
<evidence type="ECO:0000256" key="2">
    <source>
        <dbReference type="ARBA" id="ARBA00022475"/>
    </source>
</evidence>
<keyword evidence="7 9" id="KW-0472">Membrane</keyword>
<evidence type="ECO:0000313" key="12">
    <source>
        <dbReference type="EMBL" id="CAB3267093.1"/>
    </source>
</evidence>
<keyword evidence="4 9" id="KW-0812">Transmembrane</keyword>
<evidence type="ECO:0000256" key="8">
    <source>
        <dbReference type="ARBA" id="ARBA00023180"/>
    </source>
</evidence>
<dbReference type="InterPro" id="IPR042944">
    <property type="entry name" value="Collectrin"/>
</dbReference>
<evidence type="ECO:0000256" key="6">
    <source>
        <dbReference type="ARBA" id="ARBA00022989"/>
    </source>
</evidence>
<organism evidence="12">
    <name type="scientific">Phallusia mammillata</name>
    <dbReference type="NCBI Taxonomy" id="59560"/>
    <lineage>
        <taxon>Eukaryota</taxon>
        <taxon>Metazoa</taxon>
        <taxon>Chordata</taxon>
        <taxon>Tunicata</taxon>
        <taxon>Ascidiacea</taxon>
        <taxon>Phlebobranchia</taxon>
        <taxon>Ascidiidae</taxon>
        <taxon>Phallusia</taxon>
    </lineage>
</organism>
<evidence type="ECO:0000256" key="10">
    <source>
        <dbReference type="SAM" id="SignalP"/>
    </source>
</evidence>
<keyword evidence="3" id="KW-0597">Phosphoprotein</keyword>
<evidence type="ECO:0000259" key="11">
    <source>
        <dbReference type="PROSITE" id="PS52010"/>
    </source>
</evidence>
<accession>A0A6F9DVP9</accession>
<keyword evidence="2" id="KW-1003">Cell membrane</keyword>
<feature type="transmembrane region" description="Helical" evidence="9">
    <location>
        <begin position="146"/>
        <end position="170"/>
    </location>
</feature>
<dbReference type="EMBL" id="LR791231">
    <property type="protein sequence ID" value="CAB3267093.1"/>
    <property type="molecule type" value="mRNA"/>
</dbReference>
<evidence type="ECO:0000256" key="4">
    <source>
        <dbReference type="ARBA" id="ARBA00022692"/>
    </source>
</evidence>
<evidence type="ECO:0000256" key="7">
    <source>
        <dbReference type="ARBA" id="ARBA00023136"/>
    </source>
</evidence>
<dbReference type="PANTHER" id="PTHR46884">
    <property type="entry name" value="COLLECTRIN"/>
    <property type="match status" value="1"/>
</dbReference>
<evidence type="ECO:0000256" key="1">
    <source>
        <dbReference type="ARBA" id="ARBA00004251"/>
    </source>
</evidence>
<evidence type="ECO:0000256" key="5">
    <source>
        <dbReference type="ARBA" id="ARBA00022729"/>
    </source>
</evidence>
<dbReference type="AlphaFoldDB" id="A0A6F9DVP9"/>
<reference evidence="12" key="1">
    <citation type="submission" date="2020-04" db="EMBL/GenBank/DDBJ databases">
        <authorList>
            <person name="Neveu A P."/>
        </authorList>
    </citation>
    <scope>NUCLEOTIDE SEQUENCE</scope>
    <source>
        <tissue evidence="12">Whole embryo</tissue>
    </source>
</reference>
<evidence type="ECO:0000256" key="3">
    <source>
        <dbReference type="ARBA" id="ARBA00022553"/>
    </source>
</evidence>
<comment type="subcellular location">
    <subcellularLocation>
        <location evidence="1">Cell membrane</location>
        <topology evidence="1">Single-pass type I membrane protein</topology>
    </subcellularLocation>
</comment>
<gene>
    <name evidence="12" type="primary">Tmem27</name>
</gene>
<dbReference type="GO" id="GO:0005886">
    <property type="term" value="C:plasma membrane"/>
    <property type="evidence" value="ECO:0007669"/>
    <property type="project" value="UniProtKB-SubCell"/>
</dbReference>
<sequence>MMRGLFYVFLGSFLYSAHALTCNDEELKVTVKVTDPSLFDEYEQYLFKGTLAYAIRKFCSLPEKPTDCNAGSVDMTDTVNVHILQTSNRFAMCIAVNDSTLTLMEDSFRYSRDRFDGGLELNEDTLVVNGVDPTLKPDSEPAFPIWLIPFIVITCLVVLAAVAILGYTVYQTKRTPKHIDEASLADSDEFGVDSNVYVDDNDMGAARTAL</sequence>
<name>A0A6F9DVP9_9ASCI</name>
<feature type="signal peptide" evidence="10">
    <location>
        <begin position="1"/>
        <end position="19"/>
    </location>
</feature>
<dbReference type="InterPro" id="IPR031588">
    <property type="entry name" value="Collectrin_dom"/>
</dbReference>
<keyword evidence="8" id="KW-0325">Glycoprotein</keyword>
<proteinExistence type="evidence at transcript level"/>
<feature type="domain" description="Collectrin-like" evidence="11">
    <location>
        <begin position="19"/>
        <end position="210"/>
    </location>
</feature>
<keyword evidence="5 10" id="KW-0732">Signal</keyword>
<dbReference type="PANTHER" id="PTHR46884:SF1">
    <property type="entry name" value="COLLECTRIN"/>
    <property type="match status" value="1"/>
</dbReference>
<dbReference type="Pfam" id="PF16959">
    <property type="entry name" value="Collectrin"/>
    <property type="match status" value="1"/>
</dbReference>
<evidence type="ECO:0000256" key="9">
    <source>
        <dbReference type="SAM" id="Phobius"/>
    </source>
</evidence>
<keyword evidence="6 9" id="KW-1133">Transmembrane helix</keyword>
<dbReference type="PROSITE" id="PS52010">
    <property type="entry name" value="COLLECTRIN_LIKE"/>
    <property type="match status" value="1"/>
</dbReference>
<feature type="chain" id="PRO_5026113395" evidence="10">
    <location>
        <begin position="20"/>
        <end position="210"/>
    </location>
</feature>